<sequence length="62" mass="7581">MTDFCFVTITDIIAFPIHKRYILDLEKFSQQRFKCVVQVREPLYTKSFEDRLVMRRGKRLRP</sequence>
<name>A0A5J5LZG8_MICAE</name>
<dbReference type="AlphaFoldDB" id="A0A5J5LZG8"/>
<proteinExistence type="predicted"/>
<protein>
    <submittedName>
        <fullName evidence="1">Uncharacterized protein</fullName>
    </submittedName>
</protein>
<dbReference type="EMBL" id="SRLN01000012">
    <property type="protein sequence ID" value="KAB0242821.1"/>
    <property type="molecule type" value="Genomic_DNA"/>
</dbReference>
<reference evidence="2" key="1">
    <citation type="submission" date="2019-04" db="EMBL/GenBank/DDBJ databases">
        <title>Microviridin 1777: A Toxic Chymotrypsin Inhibitor Discovered by a Metabologenomic Approach.</title>
        <authorList>
            <person name="Sieber S."/>
            <person name="Grendelmeier S.M."/>
            <person name="Harris L.A."/>
            <person name="Mitchell D.A."/>
            <person name="Gademann K."/>
        </authorList>
    </citation>
    <scope>NUCLEOTIDE SEQUENCE [LARGE SCALE GENOMIC DNA]</scope>
    <source>
        <strain evidence="2">EAWAG127a</strain>
    </source>
</reference>
<gene>
    <name evidence="1" type="ORF">EZJ55_21960</name>
</gene>
<comment type="caution">
    <text evidence="1">The sequence shown here is derived from an EMBL/GenBank/DDBJ whole genome shotgun (WGS) entry which is preliminary data.</text>
</comment>
<organism evidence="1 2">
    <name type="scientific">Microcystis aeruginosa EAWAG127a</name>
    <dbReference type="NCBI Taxonomy" id="2529855"/>
    <lineage>
        <taxon>Bacteria</taxon>
        <taxon>Bacillati</taxon>
        <taxon>Cyanobacteriota</taxon>
        <taxon>Cyanophyceae</taxon>
        <taxon>Oscillatoriophycideae</taxon>
        <taxon>Chroococcales</taxon>
        <taxon>Microcystaceae</taxon>
        <taxon>Microcystis</taxon>
    </lineage>
</organism>
<dbReference type="Proteomes" id="UP000325636">
    <property type="component" value="Unassembled WGS sequence"/>
</dbReference>
<accession>A0A5J5LZG8</accession>
<evidence type="ECO:0000313" key="1">
    <source>
        <dbReference type="EMBL" id="KAB0242821.1"/>
    </source>
</evidence>
<evidence type="ECO:0000313" key="2">
    <source>
        <dbReference type="Proteomes" id="UP000325636"/>
    </source>
</evidence>